<evidence type="ECO:0000259" key="3">
    <source>
        <dbReference type="PROSITE" id="PS50095"/>
    </source>
</evidence>
<comment type="caution">
    <text evidence="1">Lacks conserved residue(s) required for the propagation of feature annotation.</text>
</comment>
<dbReference type="AlphaFoldDB" id="A0A0E0KRC9"/>
<dbReference type="EnsemblPlants" id="OPUNC04G12530.1">
    <property type="protein sequence ID" value="OPUNC04G12530.1"/>
    <property type="gene ID" value="OPUNC04G12530"/>
</dbReference>
<dbReference type="PANTHER" id="PTHR31718:SF47">
    <property type="entry name" value="OS06G0206401 PROTEIN"/>
    <property type="match status" value="1"/>
</dbReference>
<reference evidence="4" key="1">
    <citation type="submission" date="2015-04" db="UniProtKB">
        <authorList>
            <consortium name="EnsemblPlants"/>
        </authorList>
    </citation>
    <scope>IDENTIFICATION</scope>
</reference>
<feature type="domain" description="PLAT" evidence="3">
    <location>
        <begin position="704"/>
        <end position="831"/>
    </location>
</feature>
<dbReference type="eggNOG" id="ENOG502RZE1">
    <property type="taxonomic scope" value="Eukaryota"/>
</dbReference>
<feature type="domain" description="PLAT" evidence="3">
    <location>
        <begin position="264"/>
        <end position="391"/>
    </location>
</feature>
<evidence type="ECO:0000313" key="5">
    <source>
        <dbReference type="Proteomes" id="UP000026962"/>
    </source>
</evidence>
<sequence>MAHKLLCFAALFSMAALAAGARSSEDMGALLLPGSTGSNQCVYTLYVETGSIWKAGTDAAIGVELYTAAGNGILIRNLQAWGGLMGAGHDYFERSNVDIFSGRGPCLGAPVCRMKLASNGAGEHHGWFCKSVEVTVAGPHARCNRAAFDVQQWLATDAPPGRGPCLGAPVCRMKLASNGAGEHHGWFCKSVEVTVAGPHARCNRAAFDVQQWLATDAPPYQLYAERSLSAHDHVPMYTVRTQVVGSTSPDVTPEFKAAGTVGECVYTVYVETGSMHKAGTDSAITLALATANGTNLIIEDLEKWGGAMGSGHNYFEAGSVDIFTGRGACLPSPPCYMVLKSDGSGWFPGWYCKSVEVTVAGPRTGCARVEFGVEQWLARDETPYQLVAVRNVCNKSGSNGGVLIEQPAAHGRGPCLGAPVCRMKLASNGAGEHHGWFCKSVEVTVAGPHARCNRAAFDVQQWLATDAPPYQLYAERSEEFFKPSTMAADKYLCFASLVSMAIGSRSPDGVLPLGGLVSGGDNDKNECVYTLYVETGWIWKAGTDAAIGVELAAADGSSFSVGDLERWGGLMGAGHDYYERGNVDVFSGRAPCLPSPPCRMNLTSDGAGAHHGWYCKSVEITATRPHAGCAKAAFGVEQWLATDAPPYQLYAERSVCAKSRPGGRPANSAMAKLCFLLIVSFAVVSALAATDDDAAAAADPENKCVYTIYVRTGSIWKGGTDSVIGVTLLGADGSGVRIRDLERWGGLMGSGHDYYERGNLDIFSGRGPCMRQAPCRMNLTSDGTGPHHGWYCNYLEATVTGPHLGCAQQLFTVEQWLATDASPYRLYAVVDNCNKAKDDHLAAAADGDEPRVTVL</sequence>
<organism evidence="4">
    <name type="scientific">Oryza punctata</name>
    <name type="common">Red rice</name>
    <dbReference type="NCBI Taxonomy" id="4537"/>
    <lineage>
        <taxon>Eukaryota</taxon>
        <taxon>Viridiplantae</taxon>
        <taxon>Streptophyta</taxon>
        <taxon>Embryophyta</taxon>
        <taxon>Tracheophyta</taxon>
        <taxon>Spermatophyta</taxon>
        <taxon>Magnoliopsida</taxon>
        <taxon>Liliopsida</taxon>
        <taxon>Poales</taxon>
        <taxon>Poaceae</taxon>
        <taxon>BOP clade</taxon>
        <taxon>Oryzoideae</taxon>
        <taxon>Oryzeae</taxon>
        <taxon>Oryzinae</taxon>
        <taxon>Oryza</taxon>
    </lineage>
</organism>
<evidence type="ECO:0000256" key="2">
    <source>
        <dbReference type="SAM" id="SignalP"/>
    </source>
</evidence>
<feature type="signal peptide" evidence="2">
    <location>
        <begin position="1"/>
        <end position="20"/>
    </location>
</feature>
<dbReference type="CDD" id="cd01754">
    <property type="entry name" value="PLAT_plant_stress"/>
    <property type="match status" value="1"/>
</dbReference>
<evidence type="ECO:0000256" key="1">
    <source>
        <dbReference type="PROSITE-ProRule" id="PRU00152"/>
    </source>
</evidence>
<dbReference type="STRING" id="4537.A0A0E0KRC9"/>
<feature type="domain" description="PLAT" evidence="3">
    <location>
        <begin position="527"/>
        <end position="654"/>
    </location>
</feature>
<dbReference type="InterPro" id="IPR036392">
    <property type="entry name" value="PLAT/LH2_dom_sf"/>
</dbReference>
<dbReference type="SUPFAM" id="SSF49723">
    <property type="entry name" value="Lipase/lipooxygenase domain (PLAT/LH2 domain)"/>
    <property type="match status" value="6"/>
</dbReference>
<dbReference type="Proteomes" id="UP000026962">
    <property type="component" value="Chromosome 4"/>
</dbReference>
<feature type="chain" id="PRO_5002365777" description="PLAT domain-containing protein" evidence="2">
    <location>
        <begin position="21"/>
        <end position="855"/>
    </location>
</feature>
<proteinExistence type="predicted"/>
<keyword evidence="2" id="KW-0732">Signal</keyword>
<dbReference type="Gramene" id="OPUNC04G12530.1">
    <property type="protein sequence ID" value="OPUNC04G12530.1"/>
    <property type="gene ID" value="OPUNC04G12530"/>
</dbReference>
<feature type="domain" description="PLAT" evidence="3">
    <location>
        <begin position="41"/>
        <end position="168"/>
    </location>
</feature>
<dbReference type="InterPro" id="IPR001024">
    <property type="entry name" value="PLAT/LH2_dom"/>
</dbReference>
<dbReference type="PROSITE" id="PS50095">
    <property type="entry name" value="PLAT"/>
    <property type="match status" value="4"/>
</dbReference>
<protein>
    <recommendedName>
        <fullName evidence="3">PLAT domain-containing protein</fullName>
    </recommendedName>
</protein>
<keyword evidence="5" id="KW-1185">Reference proteome</keyword>
<reference evidence="4" key="2">
    <citation type="submission" date="2018-05" db="EMBL/GenBank/DDBJ databases">
        <title>OpunRS2 (Oryza punctata Reference Sequence Version 2).</title>
        <authorList>
            <person name="Zhang J."/>
            <person name="Kudrna D."/>
            <person name="Lee S."/>
            <person name="Talag J."/>
            <person name="Welchert J."/>
            <person name="Wing R.A."/>
        </authorList>
    </citation>
    <scope>NUCLEOTIDE SEQUENCE [LARGE SCALE GENOMIC DNA]</scope>
</reference>
<name>A0A0E0KRC9_ORYPU</name>
<accession>A0A0E0KRC9</accession>
<evidence type="ECO:0000313" key="4">
    <source>
        <dbReference type="EnsemblPlants" id="OPUNC04G12530.1"/>
    </source>
</evidence>
<dbReference type="Pfam" id="PF01477">
    <property type="entry name" value="PLAT"/>
    <property type="match status" value="4"/>
</dbReference>
<dbReference type="HOGENOM" id="CLU_334154_0_0_1"/>
<dbReference type="PANTHER" id="PTHR31718">
    <property type="entry name" value="PLAT DOMAIN-CONTAINING PROTEIN"/>
    <property type="match status" value="1"/>
</dbReference>
<dbReference type="Gene3D" id="2.60.60.20">
    <property type="entry name" value="PLAT/LH2 domain"/>
    <property type="match status" value="6"/>
</dbReference>